<dbReference type="PANTHER" id="PTHR43855">
    <property type="entry name" value="THIOSULFATE SULFURTRANSFERASE"/>
    <property type="match status" value="1"/>
</dbReference>
<keyword evidence="1" id="KW-0677">Repeat</keyword>
<evidence type="ECO:0000259" key="3">
    <source>
        <dbReference type="PROSITE" id="PS50206"/>
    </source>
</evidence>
<feature type="domain" description="Rhodanese" evidence="3">
    <location>
        <begin position="59"/>
        <end position="168"/>
    </location>
</feature>
<dbReference type="SUPFAM" id="SSF52821">
    <property type="entry name" value="Rhodanese/Cell cycle control phosphatase"/>
    <property type="match status" value="2"/>
</dbReference>
<dbReference type="CDD" id="cd01448">
    <property type="entry name" value="TST_Repeat_1"/>
    <property type="match status" value="1"/>
</dbReference>
<dbReference type="PROSITE" id="PS50206">
    <property type="entry name" value="RHODANESE_3"/>
    <property type="match status" value="2"/>
</dbReference>
<feature type="domain" description="Rhodanese" evidence="3">
    <location>
        <begin position="198"/>
        <end position="307"/>
    </location>
</feature>
<dbReference type="STRING" id="889378.Spiaf_1300"/>
<evidence type="ECO:0000256" key="2">
    <source>
        <dbReference type="RuleBase" id="RU000507"/>
    </source>
</evidence>
<dbReference type="CDD" id="cd01449">
    <property type="entry name" value="TST_Repeat_2"/>
    <property type="match status" value="1"/>
</dbReference>
<sequence>MAKSNVRTASVVRTRLILAVAAILLLTAGTILAFQTIAASPQRTPGDQILVDAEWLEQRLGEVVILDSARSLDAFLEGHIPGAALVAREVTWETIDGIEGMLPDPELVAQDLADAGVSLDTPVVVYDAGNGLWASRLFWALEYLGHRQVHLLDGGFAAWQAAGFDTAVTPAFPERGDFVANPQPELIADRDYILDKLDSGALTVLDTRSPDEFTGADVRAERGGHIPGSINIEWTENVGQGRSYRPLEDLSGLYQDTLAAGDTVTLCQTGVRGAHTYVALRVLGQQQVRVYDGSWAEWGNDPDAPIDL</sequence>
<dbReference type="GO" id="GO:0004792">
    <property type="term" value="F:thiosulfate-cyanide sulfurtransferase activity"/>
    <property type="evidence" value="ECO:0007669"/>
    <property type="project" value="InterPro"/>
</dbReference>
<keyword evidence="2 4" id="KW-0808">Transferase</keyword>
<dbReference type="EMBL" id="CP003282">
    <property type="protein sequence ID" value="AFG37375.1"/>
    <property type="molecule type" value="Genomic_DNA"/>
</dbReference>
<dbReference type="eggNOG" id="COG2897">
    <property type="taxonomic scope" value="Bacteria"/>
</dbReference>
<dbReference type="SMART" id="SM00450">
    <property type="entry name" value="RHOD"/>
    <property type="match status" value="2"/>
</dbReference>
<dbReference type="HOGENOM" id="CLU_031618_1_7_12"/>
<gene>
    <name evidence="4" type="ordered locus">Spiaf_1300</name>
</gene>
<dbReference type="PATRIC" id="fig|889378.3.peg.1304"/>
<dbReference type="KEGG" id="sfc:Spiaf_1300"/>
<dbReference type="InterPro" id="IPR036873">
    <property type="entry name" value="Rhodanese-like_dom_sf"/>
</dbReference>
<proteinExistence type="predicted"/>
<dbReference type="PROSITE" id="PS00683">
    <property type="entry name" value="RHODANESE_2"/>
    <property type="match status" value="1"/>
</dbReference>
<dbReference type="Pfam" id="PF00581">
    <property type="entry name" value="Rhodanese"/>
    <property type="match status" value="2"/>
</dbReference>
<dbReference type="OrthoDB" id="9770030at2"/>
<keyword evidence="5" id="KW-1185">Reference proteome</keyword>
<dbReference type="PANTHER" id="PTHR43855:SF1">
    <property type="entry name" value="THIOSULFATE SULFURTRANSFERASE"/>
    <property type="match status" value="1"/>
</dbReference>
<dbReference type="RefSeq" id="WP_014455363.1">
    <property type="nucleotide sequence ID" value="NC_017098.1"/>
</dbReference>
<name>H9UIN2_SPIAZ</name>
<dbReference type="InterPro" id="IPR001763">
    <property type="entry name" value="Rhodanese-like_dom"/>
</dbReference>
<dbReference type="Gene3D" id="3.40.250.10">
    <property type="entry name" value="Rhodanese-like domain"/>
    <property type="match status" value="2"/>
</dbReference>
<protein>
    <recommendedName>
        <fullName evidence="2">Sulfurtransferase</fullName>
    </recommendedName>
</protein>
<dbReference type="InterPro" id="IPR051126">
    <property type="entry name" value="Thiosulfate_sulfurtransferase"/>
</dbReference>
<evidence type="ECO:0000313" key="4">
    <source>
        <dbReference type="EMBL" id="AFG37375.1"/>
    </source>
</evidence>
<dbReference type="PROSITE" id="PS00380">
    <property type="entry name" value="RHODANESE_1"/>
    <property type="match status" value="1"/>
</dbReference>
<accession>H9UIN2</accession>
<evidence type="ECO:0000313" key="5">
    <source>
        <dbReference type="Proteomes" id="UP000007383"/>
    </source>
</evidence>
<organism evidence="4 5">
    <name type="scientific">Spirochaeta africana (strain ATCC 700263 / DSM 8902 / Z-7692)</name>
    <dbReference type="NCBI Taxonomy" id="889378"/>
    <lineage>
        <taxon>Bacteria</taxon>
        <taxon>Pseudomonadati</taxon>
        <taxon>Spirochaetota</taxon>
        <taxon>Spirochaetia</taxon>
        <taxon>Spirochaetales</taxon>
        <taxon>Spirochaetaceae</taxon>
        <taxon>Spirochaeta</taxon>
    </lineage>
</organism>
<dbReference type="Proteomes" id="UP000007383">
    <property type="component" value="Chromosome"/>
</dbReference>
<reference evidence="5" key="1">
    <citation type="journal article" date="2013" name="Stand. Genomic Sci.">
        <title>Complete genome sequence of the halophilic bacterium Spirochaeta africana type strain (Z-7692(T)) from the alkaline Lake Magadi in the East African Rift.</title>
        <authorList>
            <person name="Liolos K."/>
            <person name="Abt B."/>
            <person name="Scheuner C."/>
            <person name="Teshima H."/>
            <person name="Held B."/>
            <person name="Lapidus A."/>
            <person name="Nolan M."/>
            <person name="Lucas S."/>
            <person name="Deshpande S."/>
            <person name="Cheng J.F."/>
            <person name="Tapia R."/>
            <person name="Goodwin L.A."/>
            <person name="Pitluck S."/>
            <person name="Pagani I."/>
            <person name="Ivanova N."/>
            <person name="Mavromatis K."/>
            <person name="Mikhailova N."/>
            <person name="Huntemann M."/>
            <person name="Pati A."/>
            <person name="Chen A."/>
            <person name="Palaniappan K."/>
            <person name="Land M."/>
            <person name="Rohde M."/>
            <person name="Tindall B.J."/>
            <person name="Detter J.C."/>
            <person name="Goker M."/>
            <person name="Bristow J."/>
            <person name="Eisen J.A."/>
            <person name="Markowitz V."/>
            <person name="Hugenholtz P."/>
            <person name="Woyke T."/>
            <person name="Klenk H.P."/>
            <person name="Kyrpides N.C."/>
        </authorList>
    </citation>
    <scope>NUCLEOTIDE SEQUENCE</scope>
    <source>
        <strain evidence="5">ATCC 700263 / DSM 8902 / Z-7692</strain>
    </source>
</reference>
<dbReference type="InterPro" id="IPR001307">
    <property type="entry name" value="Thiosulphate_STrfase_CS"/>
</dbReference>
<evidence type="ECO:0000256" key="1">
    <source>
        <dbReference type="ARBA" id="ARBA00022737"/>
    </source>
</evidence>
<dbReference type="AlphaFoldDB" id="H9UIN2"/>